<evidence type="ECO:0000313" key="2">
    <source>
        <dbReference type="Proteomes" id="UP000000819"/>
    </source>
</evidence>
<dbReference type="GeneID" id="859251"/>
<evidence type="ECO:0000313" key="1">
    <source>
        <dbReference type="EMBL" id="CAD25431.1"/>
    </source>
</evidence>
<gene>
    <name evidence="1" type="ordered locus">ECU06_0710</name>
</gene>
<dbReference type="VEuPathDB" id="MicrosporidiaDB:ECU06_0710"/>
<protein>
    <submittedName>
        <fullName evidence="1">Uncharacterized protein</fullName>
    </submittedName>
</protein>
<dbReference type="AlphaFoldDB" id="Q8SVB6"/>
<dbReference type="InParanoid" id="Q8SVB6"/>
<dbReference type="EMBL" id="AL590446">
    <property type="protein sequence ID" value="CAD25431.1"/>
    <property type="molecule type" value="Genomic_DNA"/>
</dbReference>
<keyword evidence="2" id="KW-1185">Reference proteome</keyword>
<dbReference type="HOGENOM" id="CLU_657372_0_0_1"/>
<reference evidence="1 2" key="2">
    <citation type="journal article" date="2009" name="BMC Genomics">
        <title>Identification of transcriptional signals in Encephalitozoon cuniculi widespread among Microsporidia phylum: support for accurate structural genome annotation.</title>
        <authorList>
            <person name="Peyretaillade E."/>
            <person name="Goncalves O."/>
            <person name="Terrat S."/>
            <person name="Dugat-Bony E."/>
            <person name="Wincker P."/>
            <person name="Cornman R.S."/>
            <person name="Evans J.D."/>
            <person name="Delbac F."/>
            <person name="Peyret P."/>
        </authorList>
    </citation>
    <scope>NUCLEOTIDE SEQUENCE [LARGE SCALE GENOMIC DNA]</scope>
    <source>
        <strain evidence="1 2">GB-M1</strain>
    </source>
</reference>
<dbReference type="OrthoDB" id="2193957at2759"/>
<name>Q8SVB6_ENCCU</name>
<dbReference type="OMA" id="YECIAYE"/>
<sequence>MPLVDFISSFYKKHDTLYDTFVGAWLELRECRNIKNSLAQLYKCLRHEQIRQAGHRCLEYFIDNEIPAFVYKLREIEEKQVIMNFLVNLISCLPPESFPRLDSFFDSVFASRSPDELGIALAYSERTIVLGCTIRGALVDYSLRFFFEEGPSGEYSRACIVYLVCSRKALDHLKSMHFIQTVIRRTNRMYFDLERGMPLYLSLLHFISYYARKETDLYRVPEAACSSLEIHTLDPKAPRLHPTRSPLLRAREAKDSTELRSVLDLLEFPHTHPVGTYIRILENIGSSNIRASIINSVLASIESTDDPARFIRFCVESHPALVAPYLVRNGGEDWSPIRVLRTIMAMKGKKSSIQVPCVCHTDRYRTSIVGFLVNNGVCDDLVFLFIWVVSKETFYTHFGRIHEIFKEHKTFWADLWSLILTR</sequence>
<accession>Q8SVB6</accession>
<dbReference type="RefSeq" id="NP_585827.1">
    <property type="nucleotide sequence ID" value="NM_001041449.1"/>
</dbReference>
<proteinExistence type="predicted"/>
<reference evidence="1 2" key="1">
    <citation type="journal article" date="2001" name="Nature">
        <title>Genome sequence and gene compaction of the eukaryote parasite Encephalitozoon cuniculi.</title>
        <authorList>
            <person name="Katinka M.D."/>
            <person name="Duprat S."/>
            <person name="Cornillot E."/>
            <person name="Metenier G."/>
            <person name="Thomarat F."/>
            <person name="Prensier G."/>
            <person name="Barbe V."/>
            <person name="Peyretaillade E."/>
            <person name="Brottier P."/>
            <person name="Wincker P."/>
            <person name="Delbac F."/>
            <person name="El Alaoui H."/>
            <person name="Peyret P."/>
            <person name="Saurin W."/>
            <person name="Gouy M."/>
            <person name="Weissenbach J."/>
            <person name="Vivares C.P."/>
        </authorList>
    </citation>
    <scope>NUCLEOTIDE SEQUENCE [LARGE SCALE GENOMIC DNA]</scope>
    <source>
        <strain evidence="1 2">GB-M1</strain>
    </source>
</reference>
<dbReference type="Proteomes" id="UP000000819">
    <property type="component" value="Chromosome VI"/>
</dbReference>
<dbReference type="KEGG" id="ecu:ECU06_0710"/>
<organism evidence="1 2">
    <name type="scientific">Encephalitozoon cuniculi (strain GB-M1)</name>
    <name type="common">Microsporidian parasite</name>
    <dbReference type="NCBI Taxonomy" id="284813"/>
    <lineage>
        <taxon>Eukaryota</taxon>
        <taxon>Fungi</taxon>
        <taxon>Fungi incertae sedis</taxon>
        <taxon>Microsporidia</taxon>
        <taxon>Unikaryonidae</taxon>
        <taxon>Encephalitozoon</taxon>
    </lineage>
</organism>